<protein>
    <recommendedName>
        <fullName evidence="8">Molybdenum cofactor guanylyltransferase</fullName>
        <shortName evidence="8">MoCo guanylyltransferase</shortName>
        <ecNumber evidence="8">2.7.7.77</ecNumber>
    </recommendedName>
    <alternativeName>
        <fullName evidence="8">GTP:molybdopterin guanylyltransferase</fullName>
    </alternativeName>
    <alternativeName>
        <fullName evidence="8">Mo-MPT guanylyltransferase</fullName>
    </alternativeName>
    <alternativeName>
        <fullName evidence="8">Molybdopterin guanylyltransferase</fullName>
    </alternativeName>
    <alternativeName>
        <fullName evidence="8">Molybdopterin-guanine dinucleotide synthase</fullName>
        <shortName evidence="8">MGD synthase</shortName>
    </alternativeName>
</protein>
<dbReference type="HAMAP" id="MF_00316">
    <property type="entry name" value="MobA"/>
    <property type="match status" value="1"/>
</dbReference>
<comment type="domain">
    <text evidence="8">The N-terminal domain determines nucleotide recognition and specific binding, while the C-terminal domain determines the specific binding to the target protein.</text>
</comment>
<comment type="caution">
    <text evidence="8">Lacks conserved residue(s) required for the propagation of feature annotation.</text>
</comment>
<dbReference type="EMBL" id="JAWJEJ010000001">
    <property type="protein sequence ID" value="MDV3456876.1"/>
    <property type="molecule type" value="Genomic_DNA"/>
</dbReference>
<evidence type="ECO:0000259" key="9">
    <source>
        <dbReference type="Pfam" id="PF12804"/>
    </source>
</evidence>
<keyword evidence="1 8" id="KW-0963">Cytoplasm</keyword>
<dbReference type="PANTHER" id="PTHR19136:SF81">
    <property type="entry name" value="MOLYBDENUM COFACTOR GUANYLYLTRANSFERASE"/>
    <property type="match status" value="1"/>
</dbReference>
<reference evidence="10 11" key="1">
    <citation type="submission" date="2023-10" db="EMBL/GenBank/DDBJ databases">
        <title>Sphingomonas sp. HF-S4 16S ribosomal RNA gene Genome sequencing and assembly.</title>
        <authorList>
            <person name="Lee H."/>
        </authorList>
    </citation>
    <scope>NUCLEOTIDE SEQUENCE [LARGE SCALE GENOMIC DNA]</scope>
    <source>
        <strain evidence="10 11">HF-S4</strain>
    </source>
</reference>
<evidence type="ECO:0000256" key="8">
    <source>
        <dbReference type="HAMAP-Rule" id="MF_00316"/>
    </source>
</evidence>
<keyword evidence="6 8" id="KW-0342">GTP-binding</keyword>
<evidence type="ECO:0000256" key="1">
    <source>
        <dbReference type="ARBA" id="ARBA00022490"/>
    </source>
</evidence>
<feature type="binding site" evidence="8">
    <location>
        <position position="94"/>
    </location>
    <ligand>
        <name>GTP</name>
        <dbReference type="ChEBI" id="CHEBI:37565"/>
    </ligand>
</feature>
<comment type="caution">
    <text evidence="10">The sequence shown here is derived from an EMBL/GenBank/DDBJ whole genome shotgun (WGS) entry which is preliminary data.</text>
</comment>
<comment type="similarity">
    <text evidence="8">Belongs to the MobA family.</text>
</comment>
<feature type="binding site" evidence="8">
    <location>
        <position position="21"/>
    </location>
    <ligand>
        <name>GTP</name>
        <dbReference type="ChEBI" id="CHEBI:37565"/>
    </ligand>
</feature>
<comment type="subcellular location">
    <subcellularLocation>
        <location evidence="8">Cytoplasm</location>
    </subcellularLocation>
</comment>
<name>A0ABU3Y643_9SPHN</name>
<comment type="subunit">
    <text evidence="8">Monomer.</text>
</comment>
<feature type="binding site" evidence="8">
    <location>
        <begin position="9"/>
        <end position="11"/>
    </location>
    <ligand>
        <name>GTP</name>
        <dbReference type="ChEBI" id="CHEBI:37565"/>
    </ligand>
</feature>
<evidence type="ECO:0000256" key="2">
    <source>
        <dbReference type="ARBA" id="ARBA00022679"/>
    </source>
</evidence>
<dbReference type="CDD" id="cd02503">
    <property type="entry name" value="MobA"/>
    <property type="match status" value="1"/>
</dbReference>
<keyword evidence="10" id="KW-0548">Nucleotidyltransferase</keyword>
<dbReference type="SUPFAM" id="SSF53448">
    <property type="entry name" value="Nucleotide-diphospho-sugar transferases"/>
    <property type="match status" value="1"/>
</dbReference>
<dbReference type="GO" id="GO:0061603">
    <property type="term" value="F:molybdenum cofactor guanylyltransferase activity"/>
    <property type="evidence" value="ECO:0007669"/>
    <property type="project" value="UniProtKB-EC"/>
</dbReference>
<dbReference type="Gene3D" id="3.90.550.10">
    <property type="entry name" value="Spore Coat Polysaccharide Biosynthesis Protein SpsA, Chain A"/>
    <property type="match status" value="1"/>
</dbReference>
<gene>
    <name evidence="8" type="primary">mobA</name>
    <name evidence="10" type="ORF">RZN05_07775</name>
</gene>
<accession>A0ABU3Y643</accession>
<keyword evidence="2 8" id="KW-0808">Transferase</keyword>
<keyword evidence="3 8" id="KW-0479">Metal-binding</keyword>
<dbReference type="InterPro" id="IPR025877">
    <property type="entry name" value="MobA-like_NTP_Trfase"/>
</dbReference>
<evidence type="ECO:0000313" key="11">
    <source>
        <dbReference type="Proteomes" id="UP001273531"/>
    </source>
</evidence>
<keyword evidence="5 8" id="KW-0460">Magnesium</keyword>
<feature type="domain" description="MobA-like NTP transferase" evidence="9">
    <location>
        <begin position="6"/>
        <end position="110"/>
    </location>
</feature>
<evidence type="ECO:0000256" key="3">
    <source>
        <dbReference type="ARBA" id="ARBA00022723"/>
    </source>
</evidence>
<dbReference type="EC" id="2.7.7.77" evidence="8"/>
<organism evidence="10 11">
    <name type="scientific">Sphingomonas agrestis</name>
    <dbReference type="NCBI Taxonomy" id="3080540"/>
    <lineage>
        <taxon>Bacteria</taxon>
        <taxon>Pseudomonadati</taxon>
        <taxon>Pseudomonadota</taxon>
        <taxon>Alphaproteobacteria</taxon>
        <taxon>Sphingomonadales</taxon>
        <taxon>Sphingomonadaceae</taxon>
        <taxon>Sphingomonas</taxon>
    </lineage>
</organism>
<evidence type="ECO:0000256" key="7">
    <source>
        <dbReference type="ARBA" id="ARBA00023150"/>
    </source>
</evidence>
<dbReference type="Proteomes" id="UP001273531">
    <property type="component" value="Unassembled WGS sequence"/>
</dbReference>
<feature type="binding site" evidence="8">
    <location>
        <position position="61"/>
    </location>
    <ligand>
        <name>GTP</name>
        <dbReference type="ChEBI" id="CHEBI:37565"/>
    </ligand>
</feature>
<keyword evidence="7 8" id="KW-0501">Molybdenum cofactor biosynthesis</keyword>
<evidence type="ECO:0000313" key="10">
    <source>
        <dbReference type="EMBL" id="MDV3456876.1"/>
    </source>
</evidence>
<feature type="binding site" evidence="8">
    <location>
        <position position="94"/>
    </location>
    <ligand>
        <name>Mg(2+)</name>
        <dbReference type="ChEBI" id="CHEBI:18420"/>
    </ligand>
</feature>
<dbReference type="Pfam" id="PF12804">
    <property type="entry name" value="NTP_transf_3"/>
    <property type="match status" value="1"/>
</dbReference>
<evidence type="ECO:0000256" key="6">
    <source>
        <dbReference type="ARBA" id="ARBA00023134"/>
    </source>
</evidence>
<keyword evidence="4 8" id="KW-0547">Nucleotide-binding</keyword>
<comment type="catalytic activity">
    <reaction evidence="8">
        <text>Mo-molybdopterin + GTP + H(+) = Mo-molybdopterin guanine dinucleotide + diphosphate</text>
        <dbReference type="Rhea" id="RHEA:34243"/>
        <dbReference type="ChEBI" id="CHEBI:15378"/>
        <dbReference type="ChEBI" id="CHEBI:33019"/>
        <dbReference type="ChEBI" id="CHEBI:37565"/>
        <dbReference type="ChEBI" id="CHEBI:71302"/>
        <dbReference type="ChEBI" id="CHEBI:71310"/>
        <dbReference type="EC" id="2.7.7.77"/>
    </reaction>
</comment>
<proteinExistence type="inferred from homology"/>
<sequence>MTKLLGAILAGGQSRRFGSDKAAALLDGRPLIEHVAEALARDCDALVVCGRSHAAIPFLADLPRPGLGPLGGLCAALLHGRDHGFEAVLSAPCDVPDLPAGLLARLSARPASYVAGLPVIGLWPCTLADGLRAHLDAQDDRSMRYWACVANAVPVALDQPPANINTPEALRAYRRPD</sequence>
<comment type="function">
    <text evidence="8">Transfers a GMP moiety from GTP to Mo-molybdopterin (Mo-MPT) cofactor (Moco or molybdenum cofactor) to form Mo-molybdopterin guanine dinucleotide (Mo-MGD) cofactor.</text>
</comment>
<dbReference type="PANTHER" id="PTHR19136">
    <property type="entry name" value="MOLYBDENUM COFACTOR GUANYLYLTRANSFERASE"/>
    <property type="match status" value="1"/>
</dbReference>
<dbReference type="RefSeq" id="WP_317226043.1">
    <property type="nucleotide sequence ID" value="NZ_JAWJEJ010000001.1"/>
</dbReference>
<evidence type="ECO:0000256" key="5">
    <source>
        <dbReference type="ARBA" id="ARBA00022842"/>
    </source>
</evidence>
<dbReference type="InterPro" id="IPR013482">
    <property type="entry name" value="Molybde_CF_guanTrfase"/>
</dbReference>
<comment type="cofactor">
    <cofactor evidence="8">
        <name>Mg(2+)</name>
        <dbReference type="ChEBI" id="CHEBI:18420"/>
    </cofactor>
</comment>
<keyword evidence="11" id="KW-1185">Reference proteome</keyword>
<dbReference type="InterPro" id="IPR029044">
    <property type="entry name" value="Nucleotide-diphossugar_trans"/>
</dbReference>
<evidence type="ECO:0000256" key="4">
    <source>
        <dbReference type="ARBA" id="ARBA00022741"/>
    </source>
</evidence>